<keyword evidence="3 6" id="KW-0443">Lipid metabolism</keyword>
<dbReference type="RefSeq" id="WP_216489028.1">
    <property type="nucleotide sequence ID" value="NZ_JAHMHH010000002.1"/>
</dbReference>
<dbReference type="InterPro" id="IPR006109">
    <property type="entry name" value="G3P_DH_NAD-dep_C"/>
</dbReference>
<feature type="binding site" evidence="6">
    <location>
        <position position="262"/>
    </location>
    <ligand>
        <name>sn-glycerol 3-phosphate</name>
        <dbReference type="ChEBI" id="CHEBI:57597"/>
    </ligand>
</feature>
<keyword evidence="6" id="KW-0521">NADP</keyword>
<feature type="binding site" evidence="6">
    <location>
        <position position="110"/>
    </location>
    <ligand>
        <name>NADPH</name>
        <dbReference type="ChEBI" id="CHEBI:57783"/>
    </ligand>
</feature>
<feature type="binding site" evidence="6">
    <location>
        <position position="260"/>
    </location>
    <ligand>
        <name>sn-glycerol 3-phosphate</name>
        <dbReference type="ChEBI" id="CHEBI:57597"/>
    </ligand>
</feature>
<dbReference type="EMBL" id="JAHMHH010000002">
    <property type="protein sequence ID" value="MBU4692440.1"/>
    <property type="molecule type" value="Genomic_DNA"/>
</dbReference>
<accession>A0ABS6DRH6</accession>
<evidence type="ECO:0000259" key="7">
    <source>
        <dbReference type="Pfam" id="PF01210"/>
    </source>
</evidence>
<keyword evidence="10" id="KW-1185">Reference proteome</keyword>
<comment type="similarity">
    <text evidence="6">Belongs to the NAD-dependent glycerol-3-phosphate dehydrogenase family.</text>
</comment>
<evidence type="ECO:0000256" key="6">
    <source>
        <dbReference type="HAMAP-Rule" id="MF_00394"/>
    </source>
</evidence>
<protein>
    <recommendedName>
        <fullName evidence="6">Glycerol-3-phosphate dehydrogenase [NAD(P)+]</fullName>
        <ecNumber evidence="6">1.1.1.94</ecNumber>
    </recommendedName>
    <alternativeName>
        <fullName evidence="6">NAD(P)(+)-dependent glycerol-3-phosphate dehydrogenase</fullName>
    </alternativeName>
    <alternativeName>
        <fullName evidence="6">NAD(P)H-dependent dihydroxyacetone-phosphate reductase</fullName>
    </alternativeName>
</protein>
<comment type="caution">
    <text evidence="6">Lacks conserved residue(s) required for the propagation of feature annotation.</text>
</comment>
<organism evidence="9 10">
    <name type="scientific">Mycoplasma zalophi</name>
    <dbReference type="NCBI Taxonomy" id="191287"/>
    <lineage>
        <taxon>Bacteria</taxon>
        <taxon>Bacillati</taxon>
        <taxon>Mycoplasmatota</taxon>
        <taxon>Mollicutes</taxon>
        <taxon>Mycoplasmataceae</taxon>
        <taxon>Mycoplasma</taxon>
    </lineage>
</organism>
<keyword evidence="5 6" id="KW-1208">Phospholipid metabolism</keyword>
<feature type="binding site" evidence="6">
    <location>
        <position position="144"/>
    </location>
    <ligand>
        <name>sn-glycerol 3-phosphate</name>
        <dbReference type="ChEBI" id="CHEBI:57597"/>
    </ligand>
</feature>
<feature type="binding site" evidence="6">
    <location>
        <position position="261"/>
    </location>
    <ligand>
        <name>sn-glycerol 3-phosphate</name>
        <dbReference type="ChEBI" id="CHEBI:57597"/>
    </ligand>
</feature>
<feature type="binding site" evidence="6">
    <location>
        <position position="284"/>
    </location>
    <ligand>
        <name>NADPH</name>
        <dbReference type="ChEBI" id="CHEBI:57783"/>
    </ligand>
</feature>
<keyword evidence="6" id="KW-0963">Cytoplasm</keyword>
<name>A0ABS6DRH6_9MOLU</name>
<evidence type="ECO:0000256" key="1">
    <source>
        <dbReference type="ARBA" id="ARBA00022516"/>
    </source>
</evidence>
<evidence type="ECO:0000256" key="4">
    <source>
        <dbReference type="ARBA" id="ARBA00023209"/>
    </source>
</evidence>
<comment type="pathway">
    <text evidence="6">Membrane lipid metabolism; glycerophospholipid metabolism.</text>
</comment>
<feature type="binding site" evidence="6">
    <location>
        <position position="261"/>
    </location>
    <ligand>
        <name>NADPH</name>
        <dbReference type="ChEBI" id="CHEBI:57783"/>
    </ligand>
</feature>
<sequence length="335" mass="37189">MKQNTSENITIIGSGSMGTALAKVLFNNGHNVIIYGIDSQELAELTTGKNTKYFPETTYLPCFKTTNNLHEALKNTNYVVFAVPSKFMDNVFKKTMENLSSKVTLINVAKGFYPQTITPLHTQFKNLTKDNQDVLGVVSLIGPSHAEEIVKDSITVVDAVDENLEIAKKVQKLFSNNYFRVYTQTDVIGAEIGSIFKNVLAIASGILYAKNYGINTRAALITRGLVEMKKYALYNGGKLETLFGLTGIGDLIVTAFSEFSRNFSFGKLYGEVGKEALNTQKTVEGLTALKAIYDNLIKTNVMELPITNSLYQVIFNDHDINEMLNKLITRDLKDE</sequence>
<evidence type="ECO:0000313" key="10">
    <source>
        <dbReference type="Proteomes" id="UP000718793"/>
    </source>
</evidence>
<feature type="binding site" evidence="6">
    <location>
        <position position="142"/>
    </location>
    <ligand>
        <name>sn-glycerol 3-phosphate</name>
        <dbReference type="ChEBI" id="CHEBI:57597"/>
    </ligand>
</feature>
<keyword evidence="4 6" id="KW-0594">Phospholipid biosynthesis</keyword>
<keyword evidence="6" id="KW-0547">Nucleotide-binding</keyword>
<keyword evidence="1 6" id="KW-0444">Lipid biosynthesis</keyword>
<dbReference type="Pfam" id="PF01210">
    <property type="entry name" value="NAD_Gly3P_dh_N"/>
    <property type="match status" value="1"/>
</dbReference>
<feature type="binding site" evidence="6">
    <location>
        <position position="250"/>
    </location>
    <ligand>
        <name>sn-glycerol 3-phosphate</name>
        <dbReference type="ChEBI" id="CHEBI:57597"/>
    </ligand>
</feature>
<dbReference type="PROSITE" id="PS00957">
    <property type="entry name" value="NAD_G3PDH"/>
    <property type="match status" value="1"/>
</dbReference>
<dbReference type="NCBIfam" id="NF000940">
    <property type="entry name" value="PRK00094.1-2"/>
    <property type="match status" value="1"/>
</dbReference>
<feature type="binding site" evidence="6">
    <location>
        <position position="110"/>
    </location>
    <ligand>
        <name>sn-glycerol 3-phosphate</name>
        <dbReference type="ChEBI" id="CHEBI:57597"/>
    </ligand>
</feature>
<dbReference type="HAMAP" id="MF_00394">
    <property type="entry name" value="NAD_Glyc3P_dehydrog"/>
    <property type="match status" value="1"/>
</dbReference>
<feature type="binding site" evidence="6">
    <location>
        <position position="197"/>
    </location>
    <ligand>
        <name>sn-glycerol 3-phosphate</name>
        <dbReference type="ChEBI" id="CHEBI:57597"/>
    </ligand>
</feature>
<evidence type="ECO:0000256" key="2">
    <source>
        <dbReference type="ARBA" id="ARBA00023027"/>
    </source>
</evidence>
<dbReference type="Pfam" id="PF07479">
    <property type="entry name" value="NAD_Gly3P_dh_C"/>
    <property type="match status" value="1"/>
</dbReference>
<feature type="binding site" evidence="6">
    <location>
        <position position="16"/>
    </location>
    <ligand>
        <name>NADPH</name>
        <dbReference type="ChEBI" id="CHEBI:57783"/>
    </ligand>
</feature>
<dbReference type="EC" id="1.1.1.94" evidence="6"/>
<keyword evidence="2 6" id="KW-0520">NAD</keyword>
<feature type="domain" description="Glycerol-3-phosphate dehydrogenase NAD-dependent C-terminal" evidence="8">
    <location>
        <begin position="186"/>
        <end position="324"/>
    </location>
</feature>
<dbReference type="Proteomes" id="UP000718793">
    <property type="component" value="Unassembled WGS sequence"/>
</dbReference>
<dbReference type="PANTHER" id="PTHR11728">
    <property type="entry name" value="GLYCEROL-3-PHOSPHATE DEHYDROGENASE"/>
    <property type="match status" value="1"/>
</dbReference>
<comment type="catalytic activity">
    <reaction evidence="6">
        <text>sn-glycerol 3-phosphate + NADP(+) = dihydroxyacetone phosphate + NADPH + H(+)</text>
        <dbReference type="Rhea" id="RHEA:11096"/>
        <dbReference type="ChEBI" id="CHEBI:15378"/>
        <dbReference type="ChEBI" id="CHEBI:57597"/>
        <dbReference type="ChEBI" id="CHEBI:57642"/>
        <dbReference type="ChEBI" id="CHEBI:57783"/>
        <dbReference type="ChEBI" id="CHEBI:58349"/>
        <dbReference type="EC" id="1.1.1.94"/>
    </reaction>
</comment>
<evidence type="ECO:0000256" key="3">
    <source>
        <dbReference type="ARBA" id="ARBA00023098"/>
    </source>
</evidence>
<dbReference type="PIRSF" id="PIRSF000114">
    <property type="entry name" value="Glycerol-3-P_dh"/>
    <property type="match status" value="1"/>
</dbReference>
<comment type="subcellular location">
    <subcellularLocation>
        <location evidence="6">Cytoplasm</location>
    </subcellularLocation>
</comment>
<comment type="function">
    <text evidence="6">Catalyzes the reduction of the glycolytic intermediate dihydroxyacetone phosphate (DHAP) to sn-glycerol 3-phosphate (G3P), the key precursor for phospholipid synthesis.</text>
</comment>
<dbReference type="NCBIfam" id="NF000942">
    <property type="entry name" value="PRK00094.1-4"/>
    <property type="match status" value="1"/>
</dbReference>
<evidence type="ECO:0000256" key="5">
    <source>
        <dbReference type="ARBA" id="ARBA00023264"/>
    </source>
</evidence>
<keyword evidence="6 9" id="KW-0560">Oxidoreductase</keyword>
<dbReference type="InterPro" id="IPR006168">
    <property type="entry name" value="G3P_DH_NAD-dep"/>
</dbReference>
<feature type="domain" description="Glycerol-3-phosphate dehydrogenase NAD-dependent N-terminal" evidence="7">
    <location>
        <begin position="8"/>
        <end position="160"/>
    </location>
</feature>
<feature type="active site" description="Proton acceptor" evidence="6">
    <location>
        <position position="197"/>
    </location>
</feature>
<feature type="binding site" evidence="6">
    <location>
        <position position="53"/>
    </location>
    <ligand>
        <name>NADPH</name>
        <dbReference type="ChEBI" id="CHEBI:57783"/>
    </ligand>
</feature>
<evidence type="ECO:0000259" key="8">
    <source>
        <dbReference type="Pfam" id="PF07479"/>
    </source>
</evidence>
<proteinExistence type="inferred from homology"/>
<dbReference type="PANTHER" id="PTHR11728:SF1">
    <property type="entry name" value="GLYCEROL-3-PHOSPHATE DEHYDROGENASE [NAD(+)] 2, CHLOROPLASTIC"/>
    <property type="match status" value="1"/>
</dbReference>
<gene>
    <name evidence="6" type="primary">gpsA</name>
    <name evidence="9" type="ORF">KQ875_02385</name>
</gene>
<feature type="binding site" evidence="6">
    <location>
        <position position="146"/>
    </location>
    <ligand>
        <name>NADPH</name>
        <dbReference type="ChEBI" id="CHEBI:57783"/>
    </ligand>
</feature>
<reference evidence="9" key="1">
    <citation type="submission" date="2021-06" db="EMBL/GenBank/DDBJ databases">
        <title>Novel Mycoplasma species detected in California sea lions (Zalophus californianus) from the USA.</title>
        <authorList>
            <person name="Volokhov D.V."/>
            <person name="Furtak V.A."/>
            <person name="Zagorodnyaya T.A."/>
        </authorList>
    </citation>
    <scope>NUCLEOTIDE SEQUENCE [LARGE SCALE GENOMIC DNA]</scope>
    <source>
        <strain evidence="9">CSL 5346</strain>
    </source>
</reference>
<dbReference type="GO" id="GO:0047952">
    <property type="term" value="F:glycerol-3-phosphate dehydrogenase [NAD(P)+] activity"/>
    <property type="evidence" value="ECO:0007669"/>
    <property type="project" value="UniProtKB-EC"/>
</dbReference>
<comment type="caution">
    <text evidence="9">The sequence shown here is derived from an EMBL/GenBank/DDBJ whole genome shotgun (WGS) entry which is preliminary data.</text>
</comment>
<evidence type="ECO:0000313" key="9">
    <source>
        <dbReference type="EMBL" id="MBU4692440.1"/>
    </source>
</evidence>
<comment type="catalytic activity">
    <reaction evidence="6">
        <text>sn-glycerol 3-phosphate + NAD(+) = dihydroxyacetone phosphate + NADH + H(+)</text>
        <dbReference type="Rhea" id="RHEA:11092"/>
        <dbReference type="ChEBI" id="CHEBI:15378"/>
        <dbReference type="ChEBI" id="CHEBI:57540"/>
        <dbReference type="ChEBI" id="CHEBI:57597"/>
        <dbReference type="ChEBI" id="CHEBI:57642"/>
        <dbReference type="ChEBI" id="CHEBI:57945"/>
        <dbReference type="EC" id="1.1.1.94"/>
    </reaction>
</comment>
<dbReference type="InterPro" id="IPR011128">
    <property type="entry name" value="G3P_DH_NAD-dep_N"/>
</dbReference>